<accession>A0A7D5R9M4</accession>
<protein>
    <recommendedName>
        <fullName evidence="3">Recombinase RecA</fullName>
    </recommendedName>
</protein>
<dbReference type="GeneID" id="56060223"/>
<dbReference type="Proteomes" id="UP000509771">
    <property type="component" value="Chromosome"/>
</dbReference>
<reference evidence="1 2" key="1">
    <citation type="submission" date="2018-02" db="EMBL/GenBank/DDBJ databases">
        <title>Complete genome of Nitrosopumilus cobalaminigenes HCA1.</title>
        <authorList>
            <person name="Qin W."/>
            <person name="Zheng Y."/>
            <person name="Stahl D.A."/>
        </authorList>
    </citation>
    <scope>NUCLEOTIDE SEQUENCE [LARGE SCALE GENOMIC DNA]</scope>
    <source>
        <strain evidence="1 2">HCA1</strain>
    </source>
</reference>
<keyword evidence="2" id="KW-1185">Reference proteome</keyword>
<dbReference type="KEGG" id="ncl:C5F47_09105"/>
<dbReference type="AlphaFoldDB" id="A0A7D5R9M4"/>
<evidence type="ECO:0008006" key="3">
    <source>
        <dbReference type="Google" id="ProtNLM"/>
    </source>
</evidence>
<dbReference type="RefSeq" id="WP_179360807.1">
    <property type="nucleotide sequence ID" value="NZ_CP026993.1"/>
</dbReference>
<dbReference type="EMBL" id="CP026993">
    <property type="protein sequence ID" value="QLH03683.1"/>
    <property type="molecule type" value="Genomic_DNA"/>
</dbReference>
<organism evidence="1 2">
    <name type="scientific">Nitrosopumilus cobalaminigenes</name>
    <dbReference type="NCBI Taxonomy" id="1470066"/>
    <lineage>
        <taxon>Archaea</taxon>
        <taxon>Nitrososphaerota</taxon>
        <taxon>Nitrososphaeria</taxon>
        <taxon>Nitrosopumilales</taxon>
        <taxon>Nitrosopumilaceae</taxon>
        <taxon>Nitrosopumilus</taxon>
    </lineage>
</organism>
<gene>
    <name evidence="1" type="ORF">C5F47_09105</name>
</gene>
<evidence type="ECO:0000313" key="2">
    <source>
        <dbReference type="Proteomes" id="UP000509771"/>
    </source>
</evidence>
<proteinExistence type="predicted"/>
<dbReference type="OrthoDB" id="11479at2157"/>
<evidence type="ECO:0000313" key="1">
    <source>
        <dbReference type="EMBL" id="QLH03683.1"/>
    </source>
</evidence>
<name>A0A7D5R9M4_9ARCH</name>
<sequence>MLDKNPEQIIENDLTEIQIKFEQNNPNIILCSKPFHKIEFLNRLINSTEDPVIIVDMDLLFTGYIQSGMIPKKENVTIFSPDKRNWEKKLSEIISQVSTERCLVIIDSFNGVYNEFDDLESAIFINSCVMLLSSIGNHTKSSILITGMARQKENKGWVLSPGGKHIIKSEKTGVYFLRKSENHLKIRSLDITEGNLK</sequence>